<gene>
    <name evidence="1" type="ORF">L2E82_05234</name>
</gene>
<evidence type="ECO:0000313" key="1">
    <source>
        <dbReference type="EMBL" id="KAI3791464.1"/>
    </source>
</evidence>
<reference evidence="2" key="1">
    <citation type="journal article" date="2022" name="Mol. Ecol. Resour.">
        <title>The genomes of chicory, endive, great burdock and yacon provide insights into Asteraceae palaeo-polyploidization history and plant inulin production.</title>
        <authorList>
            <person name="Fan W."/>
            <person name="Wang S."/>
            <person name="Wang H."/>
            <person name="Wang A."/>
            <person name="Jiang F."/>
            <person name="Liu H."/>
            <person name="Zhao H."/>
            <person name="Xu D."/>
            <person name="Zhang Y."/>
        </authorList>
    </citation>
    <scope>NUCLEOTIDE SEQUENCE [LARGE SCALE GENOMIC DNA]</scope>
    <source>
        <strain evidence="2">cv. Punajuju</strain>
    </source>
</reference>
<sequence>MEINPKEGIYDEDIWPLRRPALSQCSNLVNQTSNIFFKLKIIILPALNNTFRTSYDPRRRRRRLNLPLSLSSTCICYCANTIVILLNPEGCTCCVELRA</sequence>
<dbReference type="EMBL" id="CM042009">
    <property type="protein sequence ID" value="KAI3791464.1"/>
    <property type="molecule type" value="Genomic_DNA"/>
</dbReference>
<reference evidence="1 2" key="2">
    <citation type="journal article" date="2022" name="Mol. Ecol. Resour.">
        <title>The genomes of chicory, endive, great burdock and yacon provide insights into Asteraceae paleo-polyploidization history and plant inulin production.</title>
        <authorList>
            <person name="Fan W."/>
            <person name="Wang S."/>
            <person name="Wang H."/>
            <person name="Wang A."/>
            <person name="Jiang F."/>
            <person name="Liu H."/>
            <person name="Zhao H."/>
            <person name="Xu D."/>
            <person name="Zhang Y."/>
        </authorList>
    </citation>
    <scope>NUCLEOTIDE SEQUENCE [LARGE SCALE GENOMIC DNA]</scope>
    <source>
        <strain evidence="2">cv. Punajuju</strain>
        <tissue evidence="1">Leaves</tissue>
    </source>
</reference>
<organism evidence="1 2">
    <name type="scientific">Cichorium intybus</name>
    <name type="common">Chicory</name>
    <dbReference type="NCBI Taxonomy" id="13427"/>
    <lineage>
        <taxon>Eukaryota</taxon>
        <taxon>Viridiplantae</taxon>
        <taxon>Streptophyta</taxon>
        <taxon>Embryophyta</taxon>
        <taxon>Tracheophyta</taxon>
        <taxon>Spermatophyta</taxon>
        <taxon>Magnoliopsida</taxon>
        <taxon>eudicotyledons</taxon>
        <taxon>Gunneridae</taxon>
        <taxon>Pentapetalae</taxon>
        <taxon>asterids</taxon>
        <taxon>campanulids</taxon>
        <taxon>Asterales</taxon>
        <taxon>Asteraceae</taxon>
        <taxon>Cichorioideae</taxon>
        <taxon>Cichorieae</taxon>
        <taxon>Cichoriinae</taxon>
        <taxon>Cichorium</taxon>
    </lineage>
</organism>
<name>A0ACB9H6Y7_CICIN</name>
<proteinExistence type="predicted"/>
<evidence type="ECO:0000313" key="2">
    <source>
        <dbReference type="Proteomes" id="UP001055811"/>
    </source>
</evidence>
<protein>
    <submittedName>
        <fullName evidence="1">Uncharacterized protein</fullName>
    </submittedName>
</protein>
<dbReference type="Proteomes" id="UP001055811">
    <property type="component" value="Linkage Group LG01"/>
</dbReference>
<comment type="caution">
    <text evidence="1">The sequence shown here is derived from an EMBL/GenBank/DDBJ whole genome shotgun (WGS) entry which is preliminary data.</text>
</comment>
<keyword evidence="2" id="KW-1185">Reference proteome</keyword>
<accession>A0ACB9H6Y7</accession>